<dbReference type="EMBL" id="CYPU01000011">
    <property type="protein sequence ID" value="CUH46494.1"/>
    <property type="molecule type" value="Genomic_DNA"/>
</dbReference>
<organism evidence="1 2">
    <name type="scientific">Ruegeria atlantica</name>
    <dbReference type="NCBI Taxonomy" id="81569"/>
    <lineage>
        <taxon>Bacteria</taxon>
        <taxon>Pseudomonadati</taxon>
        <taxon>Pseudomonadota</taxon>
        <taxon>Alphaproteobacteria</taxon>
        <taxon>Rhodobacterales</taxon>
        <taxon>Roseobacteraceae</taxon>
        <taxon>Ruegeria</taxon>
    </lineage>
</organism>
<name>A0A0P1EC46_9RHOB</name>
<evidence type="ECO:0000313" key="2">
    <source>
        <dbReference type="Proteomes" id="UP000050783"/>
    </source>
</evidence>
<dbReference type="Proteomes" id="UP000050783">
    <property type="component" value="Unassembled WGS sequence"/>
</dbReference>
<sequence length="78" mass="8758">MNNYSECLDIARQELKLAQAALRQDMADYPTPIAGCDEQFNHLLDQSQRVRNALAALEASHFVPTPRKLETGEGIESR</sequence>
<dbReference type="OrthoDB" id="7708793at2"/>
<evidence type="ECO:0000313" key="1">
    <source>
        <dbReference type="EMBL" id="CUH46494.1"/>
    </source>
</evidence>
<gene>
    <name evidence="1" type="ORF">RUA4292_00660</name>
</gene>
<protein>
    <submittedName>
        <fullName evidence="1">Uncharacterized protein</fullName>
    </submittedName>
</protein>
<proteinExistence type="predicted"/>
<dbReference type="AlphaFoldDB" id="A0A0P1EC46"/>
<dbReference type="GeneID" id="55491952"/>
<reference evidence="1 2" key="1">
    <citation type="submission" date="2015-09" db="EMBL/GenBank/DDBJ databases">
        <authorList>
            <consortium name="Swine Surveillance"/>
        </authorList>
    </citation>
    <scope>NUCLEOTIDE SEQUENCE [LARGE SCALE GENOMIC DNA]</scope>
    <source>
        <strain evidence="1 2">CECT 4292</strain>
    </source>
</reference>
<dbReference type="STRING" id="81569.RUM4293_00059"/>
<dbReference type="RefSeq" id="WP_058276283.1">
    <property type="nucleotide sequence ID" value="NZ_CYPU01000011.1"/>
</dbReference>
<accession>A0A0P1EC46</accession>